<evidence type="ECO:0000313" key="2">
    <source>
        <dbReference type="Proteomes" id="UP000008177"/>
    </source>
</evidence>
<dbReference type="HOGENOM" id="CLU_3106031_0_0_1"/>
<dbReference type="AlphaFoldDB" id="G2XPB1"/>
<name>G2XPB1_BOTF4</name>
<reference evidence="2" key="1">
    <citation type="journal article" date="2011" name="PLoS Genet.">
        <title>Genomic analysis of the necrotrophic fungal pathogens Sclerotinia sclerotiorum and Botrytis cinerea.</title>
        <authorList>
            <person name="Amselem J."/>
            <person name="Cuomo C.A."/>
            <person name="van Kan J.A."/>
            <person name="Viaud M."/>
            <person name="Benito E.P."/>
            <person name="Couloux A."/>
            <person name="Coutinho P.M."/>
            <person name="de Vries R.P."/>
            <person name="Dyer P.S."/>
            <person name="Fillinger S."/>
            <person name="Fournier E."/>
            <person name="Gout L."/>
            <person name="Hahn M."/>
            <person name="Kohn L."/>
            <person name="Lapalu N."/>
            <person name="Plummer K.M."/>
            <person name="Pradier J.M."/>
            <person name="Quevillon E."/>
            <person name="Sharon A."/>
            <person name="Simon A."/>
            <person name="ten Have A."/>
            <person name="Tudzynski B."/>
            <person name="Tudzynski P."/>
            <person name="Wincker P."/>
            <person name="Andrew M."/>
            <person name="Anthouard V."/>
            <person name="Beever R.E."/>
            <person name="Beffa R."/>
            <person name="Benoit I."/>
            <person name="Bouzid O."/>
            <person name="Brault B."/>
            <person name="Chen Z."/>
            <person name="Choquer M."/>
            <person name="Collemare J."/>
            <person name="Cotton P."/>
            <person name="Danchin E.G."/>
            <person name="Da Silva C."/>
            <person name="Gautier A."/>
            <person name="Giraud C."/>
            <person name="Giraud T."/>
            <person name="Gonzalez C."/>
            <person name="Grossetete S."/>
            <person name="Guldener U."/>
            <person name="Henrissat B."/>
            <person name="Howlett B.J."/>
            <person name="Kodira C."/>
            <person name="Kretschmer M."/>
            <person name="Lappartient A."/>
            <person name="Leroch M."/>
            <person name="Levis C."/>
            <person name="Mauceli E."/>
            <person name="Neuveglise C."/>
            <person name="Oeser B."/>
            <person name="Pearson M."/>
            <person name="Poulain J."/>
            <person name="Poussereau N."/>
            <person name="Quesneville H."/>
            <person name="Rascle C."/>
            <person name="Schumacher J."/>
            <person name="Segurens B."/>
            <person name="Sexton A."/>
            <person name="Silva E."/>
            <person name="Sirven C."/>
            <person name="Soanes D.M."/>
            <person name="Talbot N.J."/>
            <person name="Templeton M."/>
            <person name="Yandava C."/>
            <person name="Yarden O."/>
            <person name="Zeng Q."/>
            <person name="Rollins J.A."/>
            <person name="Lebrun M.H."/>
            <person name="Dickman M."/>
        </authorList>
    </citation>
    <scope>NUCLEOTIDE SEQUENCE [LARGE SCALE GENOMIC DNA]</scope>
    <source>
        <strain evidence="2">T4</strain>
    </source>
</reference>
<gene>
    <name evidence="1" type="ORF">BofuT4_P073290.1</name>
</gene>
<proteinExistence type="predicted"/>
<protein>
    <submittedName>
        <fullName evidence="1">Uncharacterized protein</fullName>
    </submittedName>
</protein>
<dbReference type="EMBL" id="FQ790248">
    <property type="protein sequence ID" value="CCD42717.1"/>
    <property type="molecule type" value="Genomic_DNA"/>
</dbReference>
<dbReference type="InParanoid" id="G2XPB1"/>
<evidence type="ECO:0000313" key="1">
    <source>
        <dbReference type="EMBL" id="CCD42717.1"/>
    </source>
</evidence>
<organism evidence="1 2">
    <name type="scientific">Botryotinia fuckeliana (strain T4)</name>
    <name type="common">Noble rot fungus</name>
    <name type="synonym">Botrytis cinerea</name>
    <dbReference type="NCBI Taxonomy" id="999810"/>
    <lineage>
        <taxon>Eukaryota</taxon>
        <taxon>Fungi</taxon>
        <taxon>Dikarya</taxon>
        <taxon>Ascomycota</taxon>
        <taxon>Pezizomycotina</taxon>
        <taxon>Leotiomycetes</taxon>
        <taxon>Helotiales</taxon>
        <taxon>Sclerotiniaceae</taxon>
        <taxon>Botrytis</taxon>
    </lineage>
</organism>
<dbReference type="Proteomes" id="UP000008177">
    <property type="component" value="Unplaced contigs"/>
</dbReference>
<accession>G2XPB1</accession>
<sequence length="51" mass="5985">MRATSQLPHFPDETCNKKTDKDMQQTLLTSSDWCFSKKFCLSAEQTSWRAR</sequence>